<dbReference type="OrthoDB" id="909440at2759"/>
<dbReference type="GO" id="GO:0034098">
    <property type="term" value="C:VCP-NPL4-UFD1 AAA ATPase complex"/>
    <property type="evidence" value="ECO:0000318"/>
    <property type="project" value="GO_Central"/>
</dbReference>
<dbReference type="OMA" id="ITISHNQ"/>
<dbReference type="GO" id="GO:0006511">
    <property type="term" value="P:ubiquitin-dependent protein catabolic process"/>
    <property type="evidence" value="ECO:0007669"/>
    <property type="project" value="InterPro"/>
</dbReference>
<evidence type="ECO:0000259" key="4">
    <source>
        <dbReference type="Pfam" id="PF03152"/>
    </source>
</evidence>
<dbReference type="KEGG" id="egt:105974909"/>
<feature type="region of interest" description="Disordered" evidence="3">
    <location>
        <begin position="219"/>
        <end position="246"/>
    </location>
</feature>
<dbReference type="eggNOG" id="KOG1816">
    <property type="taxonomic scope" value="Eukaryota"/>
</dbReference>
<dbReference type="PhylomeDB" id="A0A022RWN7"/>
<dbReference type="PANTHER" id="PTHR12555:SF13">
    <property type="entry name" value="UBIQUITIN RECOGNITION FACTOR IN ER-ASSOCIATED DEGRADATION PROTEIN 1"/>
    <property type="match status" value="1"/>
</dbReference>
<evidence type="ECO:0000259" key="5">
    <source>
        <dbReference type="Pfam" id="PF24842"/>
    </source>
</evidence>
<accession>A0A022RWN7</accession>
<feature type="domain" description="Ubiquitin fusion degradation protein UFD1 N-terminal subdomain 1" evidence="4">
    <location>
        <begin position="41"/>
        <end position="135"/>
    </location>
</feature>
<evidence type="ECO:0008006" key="8">
    <source>
        <dbReference type="Google" id="ProtNLM"/>
    </source>
</evidence>
<keyword evidence="7" id="KW-1185">Reference proteome</keyword>
<dbReference type="InterPro" id="IPR055418">
    <property type="entry name" value="UFD1_N2"/>
</dbReference>
<dbReference type="Gene3D" id="3.10.330.10">
    <property type="match status" value="1"/>
</dbReference>
<reference evidence="6 7" key="1">
    <citation type="journal article" date="2013" name="Proc. Natl. Acad. Sci. U.S.A.">
        <title>Fine-scale variation in meiotic recombination in Mimulus inferred from population shotgun sequencing.</title>
        <authorList>
            <person name="Hellsten U."/>
            <person name="Wright K.M."/>
            <person name="Jenkins J."/>
            <person name="Shu S."/>
            <person name="Yuan Y."/>
            <person name="Wessler S.R."/>
            <person name="Schmutz J."/>
            <person name="Willis J.H."/>
            <person name="Rokhsar D.S."/>
        </authorList>
    </citation>
    <scope>NUCLEOTIDE SEQUENCE [LARGE SCALE GENOMIC DNA]</scope>
    <source>
        <strain evidence="7">cv. DUN x IM62</strain>
    </source>
</reference>
<sequence length="304" mass="34449">MSESESSSDNSERESLYDNSEWESSYDNSEWESNPEPRPLFQEVLRCFPIKAYKNPNHEVGDKIILPSSSLYQIYEQRIKFPLVFKLQSFKEAAVPSYSGVLEFDAEEGNVYLPGWIFQNLGIEEGDNIVVSNASNVLKGFYMKLQPHTKAFTELSDPRAVLEKVLREFTCLGKGSTIAIKYNRVDFYFDVLDVNPGDVITLIDTDCEVEFAPPLDYVEPQSDGGDSIKKIDRGKEPKEEEGKEFRPFIGKGRRLDGKNPVAAVVELLSEVVIGEKKKRSGKEEVKEEFKTFTGKSRVLGVPQF</sequence>
<evidence type="ECO:0000313" key="7">
    <source>
        <dbReference type="Proteomes" id="UP000030748"/>
    </source>
</evidence>
<dbReference type="InterPro" id="IPR055417">
    <property type="entry name" value="UFD1_N1"/>
</dbReference>
<protein>
    <recommendedName>
        <fullName evidence="8">Ubiquitin fusion degradation protein 1 homolog</fullName>
    </recommendedName>
</protein>
<dbReference type="Pfam" id="PF24842">
    <property type="entry name" value="UFD1_N2"/>
    <property type="match status" value="1"/>
</dbReference>
<feature type="compositionally biased region" description="Basic and acidic residues" evidence="3">
    <location>
        <begin position="226"/>
        <end position="246"/>
    </location>
</feature>
<dbReference type="PANTHER" id="PTHR12555">
    <property type="entry name" value="UBIQUITIN FUSION DEGRADATON PROTEIN 1"/>
    <property type="match status" value="1"/>
</dbReference>
<proteinExistence type="inferred from homology"/>
<keyword evidence="2" id="KW-0833">Ubl conjugation pathway</keyword>
<dbReference type="Proteomes" id="UP000030748">
    <property type="component" value="Unassembled WGS sequence"/>
</dbReference>
<name>A0A022RWN7_ERYGU</name>
<dbReference type="STRING" id="4155.A0A022RWN7"/>
<gene>
    <name evidence="6" type="ORF">MIMGU_mgv1a025622mg</name>
</gene>
<organism evidence="6 7">
    <name type="scientific">Erythranthe guttata</name>
    <name type="common">Yellow monkey flower</name>
    <name type="synonym">Mimulus guttatus</name>
    <dbReference type="NCBI Taxonomy" id="4155"/>
    <lineage>
        <taxon>Eukaryota</taxon>
        <taxon>Viridiplantae</taxon>
        <taxon>Streptophyta</taxon>
        <taxon>Embryophyta</taxon>
        <taxon>Tracheophyta</taxon>
        <taxon>Spermatophyta</taxon>
        <taxon>Magnoliopsida</taxon>
        <taxon>eudicotyledons</taxon>
        <taxon>Gunneridae</taxon>
        <taxon>Pentapetalae</taxon>
        <taxon>asterids</taxon>
        <taxon>lamiids</taxon>
        <taxon>Lamiales</taxon>
        <taxon>Phrymaceae</taxon>
        <taxon>Erythranthe</taxon>
    </lineage>
</organism>
<evidence type="ECO:0000256" key="3">
    <source>
        <dbReference type="SAM" id="MobiDB-lite"/>
    </source>
</evidence>
<dbReference type="GO" id="GO:0031593">
    <property type="term" value="F:polyubiquitin modification-dependent protein binding"/>
    <property type="evidence" value="ECO:0000318"/>
    <property type="project" value="GO_Central"/>
</dbReference>
<comment type="similarity">
    <text evidence="1">Belongs to the UFD1 family.</text>
</comment>
<feature type="domain" description="Ubiquitin fusion degradation protein UFD1 N-terminal subdomain 2" evidence="5">
    <location>
        <begin position="139"/>
        <end position="214"/>
    </location>
</feature>
<dbReference type="AlphaFoldDB" id="A0A022RWN7"/>
<dbReference type="Gene3D" id="2.40.40.50">
    <property type="entry name" value="Ubiquitin fusion degradation protein UFD1, N-terminal domain"/>
    <property type="match status" value="1"/>
</dbReference>
<dbReference type="InterPro" id="IPR042299">
    <property type="entry name" value="Ufd1-like_Nn"/>
</dbReference>
<feature type="compositionally biased region" description="Polar residues" evidence="3">
    <location>
        <begin position="22"/>
        <end position="32"/>
    </location>
</feature>
<feature type="region of interest" description="Disordered" evidence="3">
    <location>
        <begin position="1"/>
        <end position="36"/>
    </location>
</feature>
<dbReference type="EMBL" id="KI630214">
    <property type="protein sequence ID" value="EYU44449.1"/>
    <property type="molecule type" value="Genomic_DNA"/>
</dbReference>
<evidence type="ECO:0000256" key="1">
    <source>
        <dbReference type="ARBA" id="ARBA00006043"/>
    </source>
</evidence>
<dbReference type="Pfam" id="PF03152">
    <property type="entry name" value="UFD1_N1"/>
    <property type="match status" value="1"/>
</dbReference>
<dbReference type="InterPro" id="IPR004854">
    <property type="entry name" value="Ufd1-like"/>
</dbReference>
<dbReference type="GO" id="GO:0036503">
    <property type="term" value="P:ERAD pathway"/>
    <property type="evidence" value="ECO:0000318"/>
    <property type="project" value="GO_Central"/>
</dbReference>
<evidence type="ECO:0000313" key="6">
    <source>
        <dbReference type="EMBL" id="EYU44449.1"/>
    </source>
</evidence>
<evidence type="ECO:0000256" key="2">
    <source>
        <dbReference type="ARBA" id="ARBA00022786"/>
    </source>
</evidence>